<evidence type="ECO:0000313" key="9">
    <source>
        <dbReference type="EMBL" id="MBC1777244.1"/>
    </source>
</evidence>
<dbReference type="InterPro" id="IPR036118">
    <property type="entry name" value="UreE_N_sf"/>
</dbReference>
<comment type="similarity">
    <text evidence="5">Belongs to the UreE family.</text>
</comment>
<dbReference type="Proteomes" id="UP000553016">
    <property type="component" value="Unassembled WGS sequence"/>
</dbReference>
<evidence type="ECO:0000313" key="11">
    <source>
        <dbReference type="EMBL" id="MBC2240898.1"/>
    </source>
</evidence>
<dbReference type="STRING" id="1552123.EP57_14755"/>
<keyword evidence="4 5" id="KW-0143">Chaperone</keyword>
<evidence type="ECO:0000313" key="16">
    <source>
        <dbReference type="Proteomes" id="UP000547643"/>
    </source>
</evidence>
<comment type="function">
    <text evidence="5">Involved in urease metallocenter assembly. Binds nickel. Probably functions as a nickel donor during metallocenter assembly.</text>
</comment>
<name>A0A099W136_9LIST</name>
<dbReference type="AlphaFoldDB" id="A0A099W136"/>
<evidence type="ECO:0000256" key="4">
    <source>
        <dbReference type="ARBA" id="ARBA00023186"/>
    </source>
</evidence>
<organism evidence="7 13">
    <name type="scientific">Listeria booriae</name>
    <dbReference type="NCBI Taxonomy" id="1552123"/>
    <lineage>
        <taxon>Bacteria</taxon>
        <taxon>Bacillati</taxon>
        <taxon>Bacillota</taxon>
        <taxon>Bacilli</taxon>
        <taxon>Bacillales</taxon>
        <taxon>Listeriaceae</taxon>
        <taxon>Listeria</taxon>
    </lineage>
</organism>
<dbReference type="PIRSF" id="PIRSF036402">
    <property type="entry name" value="Ureas_acces_UreE"/>
    <property type="match status" value="1"/>
</dbReference>
<evidence type="ECO:0000313" key="12">
    <source>
        <dbReference type="EMBL" id="MBC2243498.1"/>
    </source>
</evidence>
<dbReference type="GeneID" id="58718601"/>
<evidence type="ECO:0000313" key="7">
    <source>
        <dbReference type="EMBL" id="KGL38426.1"/>
    </source>
</evidence>
<evidence type="ECO:0000313" key="13">
    <source>
        <dbReference type="Proteomes" id="UP000029844"/>
    </source>
</evidence>
<sequence>MIIEKVIGNIDDFTEQQLGTYHIERIYIENESLAKRMHLVETDHGREVRVRLAQGEHLHVGDILVQEDGNLVVVDVLSEDVLTIMPRSIHEMGEIAHALGNRHLPAQFVDETMIVQFDYLVENLLKEAGIPFKRENRYLKEAFRHIGHSHDE</sequence>
<dbReference type="InterPro" id="IPR004029">
    <property type="entry name" value="UreE_N"/>
</dbReference>
<evidence type="ECO:0000313" key="14">
    <source>
        <dbReference type="Proteomes" id="UP000533953"/>
    </source>
</evidence>
<dbReference type="EMBL" id="JAARUV010000001">
    <property type="protein sequence ID" value="MBC1777244.1"/>
    <property type="molecule type" value="Genomic_DNA"/>
</dbReference>
<dbReference type="GO" id="GO:0019627">
    <property type="term" value="P:urea metabolic process"/>
    <property type="evidence" value="ECO:0007669"/>
    <property type="project" value="InterPro"/>
</dbReference>
<accession>A0A099W136</accession>
<dbReference type="GO" id="GO:0006457">
    <property type="term" value="P:protein folding"/>
    <property type="evidence" value="ECO:0007669"/>
    <property type="project" value="InterPro"/>
</dbReference>
<dbReference type="GO" id="GO:0016151">
    <property type="term" value="F:nickel cation binding"/>
    <property type="evidence" value="ECO:0007669"/>
    <property type="project" value="UniProtKB-UniRule"/>
</dbReference>
<dbReference type="Proteomes" id="UP000029844">
    <property type="component" value="Unassembled WGS sequence"/>
</dbReference>
<dbReference type="HAMAP" id="MF_00822">
    <property type="entry name" value="UreE"/>
    <property type="match status" value="1"/>
</dbReference>
<reference evidence="14 15" key="2">
    <citation type="submission" date="2020-03" db="EMBL/GenBank/DDBJ databases">
        <title>Soil Listeria distribution.</title>
        <authorList>
            <person name="Liao J."/>
            <person name="Wiedmann M."/>
        </authorList>
    </citation>
    <scope>NUCLEOTIDE SEQUENCE [LARGE SCALE GENOMIC DNA]</scope>
    <source>
        <strain evidence="11 18">FSL L7-0149</strain>
        <strain evidence="12 17">FSL L7-0153</strain>
        <strain evidence="10 15">FSL L7-0978</strain>
        <strain evidence="9 16">FSL L7-1017</strain>
        <strain evidence="8 14">FSL L7-1547</strain>
    </source>
</reference>
<gene>
    <name evidence="5 7" type="primary">ureE</name>
    <name evidence="7" type="ORF">EP57_14755</name>
    <name evidence="9" type="ORF">HCA46_00230</name>
    <name evidence="10" type="ORF">HCA52_10330</name>
    <name evidence="12" type="ORF">HCB25_05410</name>
    <name evidence="11" type="ORF">HCB35_10530</name>
    <name evidence="8" type="ORF">HCI99_08065</name>
</gene>
<feature type="domain" description="UreE urease accessory N-terminal" evidence="6">
    <location>
        <begin position="6"/>
        <end position="72"/>
    </location>
</feature>
<reference evidence="7 13" key="1">
    <citation type="submission" date="2014-05" db="EMBL/GenBank/DDBJ databases">
        <title>Novel Listeriaceae from food processing environments.</title>
        <authorList>
            <person name="den Bakker H.C."/>
        </authorList>
    </citation>
    <scope>NUCLEOTIDE SEQUENCE [LARGE SCALE GENOMIC DNA]</scope>
    <source>
        <strain evidence="7 13">FSL A5-0281</strain>
    </source>
</reference>
<evidence type="ECO:0000313" key="10">
    <source>
        <dbReference type="EMBL" id="MBC1793814.1"/>
    </source>
</evidence>
<dbReference type="EMBL" id="JAARZA010000004">
    <property type="protein sequence ID" value="MBC2240898.1"/>
    <property type="molecule type" value="Genomic_DNA"/>
</dbReference>
<evidence type="ECO:0000259" key="6">
    <source>
        <dbReference type="SMART" id="SM00988"/>
    </source>
</evidence>
<keyword evidence="2 5" id="KW-0963">Cytoplasm</keyword>
<comment type="caution">
    <text evidence="7">The sequence shown here is derived from an EMBL/GenBank/DDBJ whole genome shotgun (WGS) entry which is preliminary data.</text>
</comment>
<dbReference type="Proteomes" id="UP000550367">
    <property type="component" value="Unassembled WGS sequence"/>
</dbReference>
<dbReference type="EMBL" id="JNFA01000029">
    <property type="protein sequence ID" value="KGL38426.1"/>
    <property type="molecule type" value="Genomic_DNA"/>
</dbReference>
<evidence type="ECO:0000313" key="17">
    <source>
        <dbReference type="Proteomes" id="UP000550367"/>
    </source>
</evidence>
<dbReference type="CDD" id="cd00571">
    <property type="entry name" value="UreE"/>
    <property type="match status" value="1"/>
</dbReference>
<protein>
    <recommendedName>
        <fullName evidence="5">Urease accessory protein UreE</fullName>
    </recommendedName>
</protein>
<evidence type="ECO:0000313" key="8">
    <source>
        <dbReference type="EMBL" id="MBC1491782.1"/>
    </source>
</evidence>
<dbReference type="GO" id="GO:0005737">
    <property type="term" value="C:cytoplasm"/>
    <property type="evidence" value="ECO:0007669"/>
    <property type="project" value="UniProtKB-SubCell"/>
</dbReference>
<evidence type="ECO:0000256" key="2">
    <source>
        <dbReference type="ARBA" id="ARBA00022490"/>
    </source>
</evidence>
<dbReference type="Proteomes" id="UP000547643">
    <property type="component" value="Unassembled WGS sequence"/>
</dbReference>
<evidence type="ECO:0000313" key="15">
    <source>
        <dbReference type="Proteomes" id="UP000539064"/>
    </source>
</evidence>
<dbReference type="EMBL" id="JAARYY010000003">
    <property type="protein sequence ID" value="MBC2243498.1"/>
    <property type="molecule type" value="Genomic_DNA"/>
</dbReference>
<dbReference type="EMBL" id="JAASTX010000008">
    <property type="protein sequence ID" value="MBC1491782.1"/>
    <property type="molecule type" value="Genomic_DNA"/>
</dbReference>
<dbReference type="Proteomes" id="UP000533953">
    <property type="component" value="Unassembled WGS sequence"/>
</dbReference>
<dbReference type="Pfam" id="PF05194">
    <property type="entry name" value="UreE_C"/>
    <property type="match status" value="1"/>
</dbReference>
<dbReference type="RefSeq" id="WP_036087784.1">
    <property type="nucleotide sequence ID" value="NZ_CBCSHQ010000007.1"/>
</dbReference>
<evidence type="ECO:0000256" key="3">
    <source>
        <dbReference type="ARBA" id="ARBA00022596"/>
    </source>
</evidence>
<evidence type="ECO:0000313" key="18">
    <source>
        <dbReference type="Proteomes" id="UP000553016"/>
    </source>
</evidence>
<dbReference type="GO" id="GO:0051082">
    <property type="term" value="F:unfolded protein binding"/>
    <property type="evidence" value="ECO:0007669"/>
    <property type="project" value="UniProtKB-UniRule"/>
</dbReference>
<dbReference type="Pfam" id="PF02814">
    <property type="entry name" value="UreE_N"/>
    <property type="match status" value="1"/>
</dbReference>
<dbReference type="EMBL" id="JAARVG010000009">
    <property type="protein sequence ID" value="MBC1793814.1"/>
    <property type="molecule type" value="Genomic_DNA"/>
</dbReference>
<dbReference type="Gene3D" id="2.60.260.20">
    <property type="entry name" value="Urease metallochaperone UreE, N-terminal domain"/>
    <property type="match status" value="1"/>
</dbReference>
<dbReference type="GO" id="GO:0065003">
    <property type="term" value="P:protein-containing complex assembly"/>
    <property type="evidence" value="ECO:0007669"/>
    <property type="project" value="InterPro"/>
</dbReference>
<dbReference type="SUPFAM" id="SSF69287">
    <property type="entry name" value="Urease metallochaperone UreE, N-terminal domain"/>
    <property type="match status" value="1"/>
</dbReference>
<keyword evidence="13" id="KW-1185">Reference proteome</keyword>
<dbReference type="eggNOG" id="COG2371">
    <property type="taxonomic scope" value="Bacteria"/>
</dbReference>
<dbReference type="SUPFAM" id="SSF69737">
    <property type="entry name" value="Urease metallochaperone UreE, C-terminal domain"/>
    <property type="match status" value="1"/>
</dbReference>
<keyword evidence="3 5" id="KW-0533">Nickel</keyword>
<comment type="subcellular location">
    <subcellularLocation>
        <location evidence="1 5">Cytoplasm</location>
    </subcellularLocation>
</comment>
<dbReference type="SMART" id="SM00988">
    <property type="entry name" value="UreE_N"/>
    <property type="match status" value="1"/>
</dbReference>
<dbReference type="OrthoDB" id="9810882at2"/>
<dbReference type="InterPro" id="IPR012406">
    <property type="entry name" value="UreE"/>
</dbReference>
<dbReference type="Proteomes" id="UP000539064">
    <property type="component" value="Unassembled WGS sequence"/>
</dbReference>
<evidence type="ECO:0000256" key="1">
    <source>
        <dbReference type="ARBA" id="ARBA00004496"/>
    </source>
</evidence>
<evidence type="ECO:0000256" key="5">
    <source>
        <dbReference type="HAMAP-Rule" id="MF_00822"/>
    </source>
</evidence>
<dbReference type="InterPro" id="IPR007864">
    <property type="entry name" value="UreE_C_dom"/>
</dbReference>
<proteinExistence type="inferred from homology"/>
<dbReference type="Gene3D" id="3.30.70.790">
    <property type="entry name" value="UreE, C-terminal domain"/>
    <property type="match status" value="1"/>
</dbReference>